<organism evidence="1 2">
    <name type="scientific">Hymenobacter elongatus</name>
    <dbReference type="NCBI Taxonomy" id="877208"/>
    <lineage>
        <taxon>Bacteria</taxon>
        <taxon>Pseudomonadati</taxon>
        <taxon>Bacteroidota</taxon>
        <taxon>Cytophagia</taxon>
        <taxon>Cytophagales</taxon>
        <taxon>Hymenobacteraceae</taxon>
        <taxon>Hymenobacter</taxon>
    </lineage>
</organism>
<reference evidence="1 2" key="1">
    <citation type="submission" date="2019-04" db="EMBL/GenBank/DDBJ databases">
        <authorList>
            <person name="Feng G."/>
            <person name="Zhang J."/>
            <person name="Zhu H."/>
        </authorList>
    </citation>
    <scope>NUCLEOTIDE SEQUENCE [LARGE SCALE GENOMIC DNA]</scope>
    <source>
        <strain evidence="1 2">JCM 17223</strain>
    </source>
</reference>
<proteinExistence type="predicted"/>
<dbReference type="Proteomes" id="UP000297739">
    <property type="component" value="Unassembled WGS sequence"/>
</dbReference>
<dbReference type="AlphaFoldDB" id="A0A4Z0PFH3"/>
<name>A0A4Z0PFH3_9BACT</name>
<dbReference type="EMBL" id="SRLD01000048">
    <property type="protein sequence ID" value="TGE13867.1"/>
    <property type="molecule type" value="Genomic_DNA"/>
</dbReference>
<evidence type="ECO:0000313" key="2">
    <source>
        <dbReference type="Proteomes" id="UP000297739"/>
    </source>
</evidence>
<protein>
    <submittedName>
        <fullName evidence="1">DUF4238 domain-containing protein</fullName>
    </submittedName>
</protein>
<dbReference type="Pfam" id="PF14022">
    <property type="entry name" value="DUF4238"/>
    <property type="match status" value="1"/>
</dbReference>
<dbReference type="OrthoDB" id="669645at2"/>
<gene>
    <name evidence="1" type="ORF">E5J99_18605</name>
</gene>
<dbReference type="InterPro" id="IPR025332">
    <property type="entry name" value="DUF4238"/>
</dbReference>
<dbReference type="RefSeq" id="WP_135499326.1">
    <property type="nucleotide sequence ID" value="NZ_SRLD01000048.1"/>
</dbReference>
<accession>A0A4Z0PFH3</accession>
<keyword evidence="2" id="KW-1185">Reference proteome</keyword>
<sequence>MTPLSKKHHYIPQFYLRGFTDTNGGFTIYDKVRNEFRKSRPENEFYEKFRNTTNLGGEKSVMVEDMYSHIESTFATTLSAIEKSNHTEPVLTSDIMVGLKFLVETMRWRNPALDAVYESIVQRLSIKDFGLQFKGATDKQAVEINKRIMDEPDARKMLRPLMGSLSINSMANANYDTSKWHILYQEGGFPITGDFPIIFNPKSIHDRINEEFIFPLSAQRTAVFADIKLMKQLPDVFSIDKDLAIIHLAKRFVCCKHDEYLKFMINYYKRNRTEINEQFLEGIFLTLQKGT</sequence>
<evidence type="ECO:0000313" key="1">
    <source>
        <dbReference type="EMBL" id="TGE13867.1"/>
    </source>
</evidence>
<comment type="caution">
    <text evidence="1">The sequence shown here is derived from an EMBL/GenBank/DDBJ whole genome shotgun (WGS) entry which is preliminary data.</text>
</comment>